<proteinExistence type="predicted"/>
<dbReference type="EMBL" id="UINC01099035">
    <property type="protein sequence ID" value="SVC58001.1"/>
    <property type="molecule type" value="Genomic_DNA"/>
</dbReference>
<organism evidence="1">
    <name type="scientific">marine metagenome</name>
    <dbReference type="NCBI Taxonomy" id="408172"/>
    <lineage>
        <taxon>unclassified sequences</taxon>
        <taxon>metagenomes</taxon>
        <taxon>ecological metagenomes</taxon>
    </lineage>
</organism>
<feature type="non-terminal residue" evidence="1">
    <location>
        <position position="72"/>
    </location>
</feature>
<dbReference type="AlphaFoldDB" id="A0A382NEJ9"/>
<gene>
    <name evidence="1" type="ORF">METZ01_LOCUS310855</name>
</gene>
<sequence>MGLATLVILLIKPLWINKKNHSKLKINNKFVINETKYTNKNSNQIIALRFSPKVKSNIPFDEVMKLFKNNNL</sequence>
<evidence type="ECO:0000313" key="1">
    <source>
        <dbReference type="EMBL" id="SVC58001.1"/>
    </source>
</evidence>
<name>A0A382NEJ9_9ZZZZ</name>
<accession>A0A382NEJ9</accession>
<protein>
    <submittedName>
        <fullName evidence="1">Uncharacterized protein</fullName>
    </submittedName>
</protein>
<reference evidence="1" key="1">
    <citation type="submission" date="2018-05" db="EMBL/GenBank/DDBJ databases">
        <authorList>
            <person name="Lanie J.A."/>
            <person name="Ng W.-L."/>
            <person name="Kazmierczak K.M."/>
            <person name="Andrzejewski T.M."/>
            <person name="Davidsen T.M."/>
            <person name="Wayne K.J."/>
            <person name="Tettelin H."/>
            <person name="Glass J.I."/>
            <person name="Rusch D."/>
            <person name="Podicherti R."/>
            <person name="Tsui H.-C.T."/>
            <person name="Winkler M.E."/>
        </authorList>
    </citation>
    <scope>NUCLEOTIDE SEQUENCE</scope>
</reference>